<evidence type="ECO:0000313" key="9">
    <source>
        <dbReference type="Proteomes" id="UP000694425"/>
    </source>
</evidence>
<keyword evidence="3" id="KW-0325">Glycoprotein</keyword>
<feature type="domain" description="Kazal-like" evidence="7">
    <location>
        <begin position="63"/>
        <end position="111"/>
    </location>
</feature>
<dbReference type="GO" id="GO:0016020">
    <property type="term" value="C:membrane"/>
    <property type="evidence" value="ECO:0007669"/>
    <property type="project" value="InterPro"/>
</dbReference>
<name>A0A8C7END3_NEOVI</name>
<dbReference type="Gene3D" id="3.10.250.10">
    <property type="entry name" value="SRCR-like domain"/>
    <property type="match status" value="1"/>
</dbReference>
<protein>
    <recommendedName>
        <fullName evidence="10">Complement factor I</fullName>
    </recommendedName>
</protein>
<evidence type="ECO:0000256" key="1">
    <source>
        <dbReference type="ARBA" id="ARBA00022737"/>
    </source>
</evidence>
<dbReference type="InterPro" id="IPR048719">
    <property type="entry name" value="CFAI_KAZAL"/>
</dbReference>
<feature type="domain" description="SRCR" evidence="6">
    <location>
        <begin position="117"/>
        <end position="164"/>
    </location>
</feature>
<evidence type="ECO:0000259" key="7">
    <source>
        <dbReference type="PROSITE" id="PS51465"/>
    </source>
</evidence>
<dbReference type="Gene3D" id="3.30.60.30">
    <property type="match status" value="1"/>
</dbReference>
<dbReference type="SMART" id="SM00057">
    <property type="entry name" value="FIMAC"/>
    <property type="match status" value="1"/>
</dbReference>
<dbReference type="PROSITE" id="PS50287">
    <property type="entry name" value="SRCR_2"/>
    <property type="match status" value="1"/>
</dbReference>
<dbReference type="InterPro" id="IPR001190">
    <property type="entry name" value="SRCR"/>
</dbReference>
<reference evidence="8" key="1">
    <citation type="submission" date="2025-08" db="UniProtKB">
        <authorList>
            <consortium name="Ensembl"/>
        </authorList>
    </citation>
    <scope>IDENTIFICATION</scope>
</reference>
<dbReference type="PROSITE" id="PS51465">
    <property type="entry name" value="KAZAL_2"/>
    <property type="match status" value="1"/>
</dbReference>
<dbReference type="Ensembl" id="ENSNVIT00000012713.1">
    <property type="protein sequence ID" value="ENSNVIP00000010849.1"/>
    <property type="gene ID" value="ENSNVIG00000008605.1"/>
</dbReference>
<keyword evidence="1" id="KW-0677">Repeat</keyword>
<dbReference type="FunFam" id="3.30.60.30:FF:000027">
    <property type="entry name" value="Complement factor I"/>
    <property type="match status" value="1"/>
</dbReference>
<keyword evidence="2" id="KW-1015">Disulfide bond</keyword>
<comment type="caution">
    <text evidence="4">Lacks conserved residue(s) required for the propagation of feature annotation.</text>
</comment>
<dbReference type="Proteomes" id="UP000694425">
    <property type="component" value="Unplaced"/>
</dbReference>
<evidence type="ECO:0000256" key="5">
    <source>
        <dbReference type="SAM" id="SignalP"/>
    </source>
</evidence>
<proteinExistence type="predicted"/>
<keyword evidence="9" id="KW-1185">Reference proteome</keyword>
<evidence type="ECO:0000313" key="8">
    <source>
        <dbReference type="Ensembl" id="ENSNVIP00000010849.1"/>
    </source>
</evidence>
<sequence length="164" mass="18298">MKLAHVILLHLCFCLSFCKLSAIKKTPQNDLVDKKCLTEKYTHLSCSKVFCQPWQKCIDGTCICKLPYQCPKNGTAVCSTNGKTYPTYCQQKSVECLRPESKFLNSGACTAQGQFGVSVKYGNTTSEGIVEVKLVDQDKEMFICKKTWSIIEANVACLELGFQL</sequence>
<dbReference type="AlphaFoldDB" id="A0A8C7END3"/>
<dbReference type="GeneTree" id="ENSGT00930000151042"/>
<dbReference type="Pfam" id="PF21287">
    <property type="entry name" value="Kazal_CFAI"/>
    <property type="match status" value="1"/>
</dbReference>
<accession>A0A8C7END3</accession>
<evidence type="ECO:0000256" key="4">
    <source>
        <dbReference type="PROSITE-ProRule" id="PRU00196"/>
    </source>
</evidence>
<dbReference type="Pfam" id="PF21286">
    <property type="entry name" value="CFAI_FIMAC_N"/>
    <property type="match status" value="1"/>
</dbReference>
<feature type="chain" id="PRO_5034665344" description="Complement factor I" evidence="5">
    <location>
        <begin position="23"/>
        <end position="164"/>
    </location>
</feature>
<dbReference type="InterPro" id="IPR003884">
    <property type="entry name" value="FacI_MAC"/>
</dbReference>
<evidence type="ECO:0000259" key="6">
    <source>
        <dbReference type="PROSITE" id="PS50287"/>
    </source>
</evidence>
<dbReference type="InterPro" id="IPR036058">
    <property type="entry name" value="Kazal_dom_sf"/>
</dbReference>
<evidence type="ECO:0000256" key="3">
    <source>
        <dbReference type="ARBA" id="ARBA00023180"/>
    </source>
</evidence>
<dbReference type="SUPFAM" id="SSF56487">
    <property type="entry name" value="SRCR-like"/>
    <property type="match status" value="1"/>
</dbReference>
<organism evidence="8 9">
    <name type="scientific">Neovison vison</name>
    <name type="common">American mink</name>
    <name type="synonym">Mustela vison</name>
    <dbReference type="NCBI Taxonomy" id="452646"/>
    <lineage>
        <taxon>Eukaryota</taxon>
        <taxon>Metazoa</taxon>
        <taxon>Chordata</taxon>
        <taxon>Craniata</taxon>
        <taxon>Vertebrata</taxon>
        <taxon>Euteleostomi</taxon>
        <taxon>Mammalia</taxon>
        <taxon>Eutheria</taxon>
        <taxon>Laurasiatheria</taxon>
        <taxon>Carnivora</taxon>
        <taxon>Caniformia</taxon>
        <taxon>Musteloidea</taxon>
        <taxon>Mustelidae</taxon>
        <taxon>Mustelinae</taxon>
        <taxon>Neogale</taxon>
    </lineage>
</organism>
<dbReference type="InterPro" id="IPR036772">
    <property type="entry name" value="SRCR-like_dom_sf"/>
</dbReference>
<feature type="signal peptide" evidence="5">
    <location>
        <begin position="1"/>
        <end position="22"/>
    </location>
</feature>
<dbReference type="InterPro" id="IPR002350">
    <property type="entry name" value="Kazal_dom"/>
</dbReference>
<evidence type="ECO:0008006" key="10">
    <source>
        <dbReference type="Google" id="ProtNLM"/>
    </source>
</evidence>
<evidence type="ECO:0000256" key="2">
    <source>
        <dbReference type="ARBA" id="ARBA00023157"/>
    </source>
</evidence>
<dbReference type="InterPro" id="IPR048722">
    <property type="entry name" value="CFAI_FIMAC_N"/>
</dbReference>
<keyword evidence="5" id="KW-0732">Signal</keyword>
<dbReference type="SUPFAM" id="SSF100895">
    <property type="entry name" value="Kazal-type serine protease inhibitors"/>
    <property type="match status" value="1"/>
</dbReference>
<reference evidence="8" key="2">
    <citation type="submission" date="2025-09" db="UniProtKB">
        <authorList>
            <consortium name="Ensembl"/>
        </authorList>
    </citation>
    <scope>IDENTIFICATION</scope>
</reference>